<keyword evidence="2" id="KW-1185">Reference proteome</keyword>
<organism evidence="1 2">
    <name type="scientific">Rhizophagus clarus</name>
    <dbReference type="NCBI Taxonomy" id="94130"/>
    <lineage>
        <taxon>Eukaryota</taxon>
        <taxon>Fungi</taxon>
        <taxon>Fungi incertae sedis</taxon>
        <taxon>Mucoromycota</taxon>
        <taxon>Glomeromycotina</taxon>
        <taxon>Glomeromycetes</taxon>
        <taxon>Glomerales</taxon>
        <taxon>Glomeraceae</taxon>
        <taxon>Rhizophagus</taxon>
    </lineage>
</organism>
<dbReference type="Proteomes" id="UP000247702">
    <property type="component" value="Unassembled WGS sequence"/>
</dbReference>
<sequence>MRLKIESKVEELQQKQKDYYNKRNVKRETYQIEDKIMKYNASKEKQWSGKLEEKWIGPYYILMNGSYKIKEIDERILKTPINGNLLKNIMIKKNLNQWCGLPDEKYYQTLKLRLLNENIVNVRRKASILVPRYFSDKKI</sequence>
<evidence type="ECO:0000313" key="2">
    <source>
        <dbReference type="Proteomes" id="UP000247702"/>
    </source>
</evidence>
<dbReference type="EMBL" id="BEXD01002471">
    <property type="protein sequence ID" value="GBB98431.1"/>
    <property type="molecule type" value="Genomic_DNA"/>
</dbReference>
<gene>
    <name evidence="1" type="ORF">RclHR1_32210001</name>
</gene>
<dbReference type="AlphaFoldDB" id="A0A2Z6RPE7"/>
<evidence type="ECO:0000313" key="1">
    <source>
        <dbReference type="EMBL" id="GBB98431.1"/>
    </source>
</evidence>
<name>A0A2Z6RPE7_9GLOM</name>
<accession>A0A2Z6RPE7</accession>
<proteinExistence type="predicted"/>
<reference evidence="1 2" key="1">
    <citation type="submission" date="2017-11" db="EMBL/GenBank/DDBJ databases">
        <title>The genome of Rhizophagus clarus HR1 reveals common genetic basis of auxotrophy among arbuscular mycorrhizal fungi.</title>
        <authorList>
            <person name="Kobayashi Y."/>
        </authorList>
    </citation>
    <scope>NUCLEOTIDE SEQUENCE [LARGE SCALE GENOMIC DNA]</scope>
    <source>
        <strain evidence="1 2">HR1</strain>
    </source>
</reference>
<evidence type="ECO:0008006" key="3">
    <source>
        <dbReference type="Google" id="ProtNLM"/>
    </source>
</evidence>
<comment type="caution">
    <text evidence="1">The sequence shown here is derived from an EMBL/GenBank/DDBJ whole genome shotgun (WGS) entry which is preliminary data.</text>
</comment>
<protein>
    <recommendedName>
        <fullName evidence="3">Reverse transcriptase domain-containing protein</fullName>
    </recommendedName>
</protein>